<dbReference type="Gene3D" id="3.40.20.10">
    <property type="entry name" value="Severin"/>
    <property type="match status" value="1"/>
</dbReference>
<comment type="caution">
    <text evidence="2">The sequence shown here is derived from an EMBL/GenBank/DDBJ whole genome shotgun (WGS) entry which is preliminary data.</text>
</comment>
<proteinExistence type="predicted"/>
<organism evidence="2 3">
    <name type="scientific">Skeletonema marinoi</name>
    <dbReference type="NCBI Taxonomy" id="267567"/>
    <lineage>
        <taxon>Eukaryota</taxon>
        <taxon>Sar</taxon>
        <taxon>Stramenopiles</taxon>
        <taxon>Ochrophyta</taxon>
        <taxon>Bacillariophyta</taxon>
        <taxon>Coscinodiscophyceae</taxon>
        <taxon>Thalassiosirophycidae</taxon>
        <taxon>Thalassiosirales</taxon>
        <taxon>Skeletonemataceae</taxon>
        <taxon>Skeletonema</taxon>
        <taxon>Skeletonema marinoi-dohrnii complex</taxon>
    </lineage>
</organism>
<keyword evidence="3" id="KW-1185">Reference proteome</keyword>
<dbReference type="Pfam" id="PF00241">
    <property type="entry name" value="Cofilin_ADF"/>
    <property type="match status" value="1"/>
</dbReference>
<dbReference type="SUPFAM" id="SSF55753">
    <property type="entry name" value="Actin depolymerizing proteins"/>
    <property type="match status" value="1"/>
</dbReference>
<gene>
    <name evidence="2" type="ORF">QTG54_012400</name>
</gene>
<evidence type="ECO:0000313" key="3">
    <source>
        <dbReference type="Proteomes" id="UP001224775"/>
    </source>
</evidence>
<dbReference type="AlphaFoldDB" id="A0AAD8Y185"/>
<dbReference type="EMBL" id="JATAAI010000027">
    <property type="protein sequence ID" value="KAK1736955.1"/>
    <property type="molecule type" value="Genomic_DNA"/>
</dbReference>
<evidence type="ECO:0000313" key="2">
    <source>
        <dbReference type="EMBL" id="KAK1736955.1"/>
    </source>
</evidence>
<protein>
    <recommendedName>
        <fullName evidence="1">ADF-H domain-containing protein</fullName>
    </recommendedName>
</protein>
<dbReference type="InterPro" id="IPR029006">
    <property type="entry name" value="ADF-H/Gelsolin-like_dom_sf"/>
</dbReference>
<sequence>MPTLFTDSRSGGVKKSSGVNVLPIVSETWAQIRDDKNTEVDYLIASFDGSSKTDITVVASGSGGVEACAAALLDDKPCYGGVRLRRNGRFVHSFMCLTDALLCKGEEHSVYTKLQHIYTQSMRNKYISAVNGVLASMYKNGVLNVLEGSDNEIDMRPGLTEDQC</sequence>
<feature type="domain" description="ADF-H" evidence="1">
    <location>
        <begin position="19"/>
        <end position="85"/>
    </location>
</feature>
<reference evidence="2" key="1">
    <citation type="submission" date="2023-06" db="EMBL/GenBank/DDBJ databases">
        <title>Survivors Of The Sea: Transcriptome response of Skeletonema marinoi to long-term dormancy.</title>
        <authorList>
            <person name="Pinder M.I.M."/>
            <person name="Kourtchenko O."/>
            <person name="Robertson E.K."/>
            <person name="Larsson T."/>
            <person name="Maumus F."/>
            <person name="Osuna-Cruz C.M."/>
            <person name="Vancaester E."/>
            <person name="Stenow R."/>
            <person name="Vandepoele K."/>
            <person name="Ploug H."/>
            <person name="Bruchert V."/>
            <person name="Godhe A."/>
            <person name="Topel M."/>
        </authorList>
    </citation>
    <scope>NUCLEOTIDE SEQUENCE</scope>
    <source>
        <strain evidence="2">R05AC</strain>
    </source>
</reference>
<accession>A0AAD8Y185</accession>
<dbReference type="Proteomes" id="UP001224775">
    <property type="component" value="Unassembled WGS sequence"/>
</dbReference>
<dbReference type="InterPro" id="IPR002108">
    <property type="entry name" value="ADF-H"/>
</dbReference>
<evidence type="ECO:0000259" key="1">
    <source>
        <dbReference type="Pfam" id="PF00241"/>
    </source>
</evidence>
<name>A0AAD8Y185_9STRA</name>